<dbReference type="Gene3D" id="1.25.40.10">
    <property type="entry name" value="Tetratricopeptide repeat domain"/>
    <property type="match status" value="4"/>
</dbReference>
<dbReference type="Pfam" id="PF20431">
    <property type="entry name" value="E_motif"/>
    <property type="match status" value="1"/>
</dbReference>
<evidence type="ECO:0000313" key="4">
    <source>
        <dbReference type="Proteomes" id="UP000289340"/>
    </source>
</evidence>
<dbReference type="InterPro" id="IPR046848">
    <property type="entry name" value="E_motif"/>
</dbReference>
<dbReference type="PANTHER" id="PTHR47926">
    <property type="entry name" value="PENTATRICOPEPTIDE REPEAT-CONTAINING PROTEIN"/>
    <property type="match status" value="1"/>
</dbReference>
<evidence type="ECO:0000256" key="2">
    <source>
        <dbReference type="PROSITE-ProRule" id="PRU00708"/>
    </source>
</evidence>
<sequence length="648" mass="72945">MLCKFHFKKQLLFPLTPCSFVTQCTHSWSIIRASVPVPEETHFRDPHIVHLFCANALKVSARRALLPEGKQLHAHLIKFGFCHVLSLQDQILGVYLKCMEAENVEKLFEELPLRNVVSWNILIHGIVGCGNAIENYSNRQLCFSYFKRMLLETVVPDGTTFNGLIGVCVKFHDIAMGFQLHCFAVKFGLDLDCFVGSVLVDLYAKCGLVENAKRAFHVVPRPDLVMWNVMISCYALNWLPEEAFGMFNLMRLGGANGDEFVGSPRSKLHSRPKMGALSFVSPHSLLYSEKYHLFRVNKGLEEQNCLSGSCVRRFPFNLQWLESSLLAACLVYVIPWNIMILENRMVIRNVVAWNTIIVGCENCGEGNDVMKLLREMLREGFFPDELTISSIISSWGYASAITETMEAHVFVVKSSFQEFSSVANSLISAYSKCGSITSACKCFRLTREPDLVTWTSLINAYAFHGLAKEAIEVFGKMLSCGVIPDRISFLGVLSACSHCGLVTKGLHYFNLMTSVYKIVPDSGQYTCLVDLLGRRGLINEAFEFLRLMPMEAESNTLGAFIGSCNLHENIGMAKWAAEKLFIKEPEKNVNYGVMSNIYASHRHWYDVEGVRRMMGNKCDARVPGCSWIEISNQVHSFVSNDKTHLKAL</sequence>
<evidence type="ECO:0000256" key="1">
    <source>
        <dbReference type="ARBA" id="ARBA00022737"/>
    </source>
</evidence>
<dbReference type="InterPro" id="IPR011990">
    <property type="entry name" value="TPR-like_helical_dom_sf"/>
</dbReference>
<organism evidence="3 4">
    <name type="scientific">Glycine soja</name>
    <name type="common">Wild soybean</name>
    <dbReference type="NCBI Taxonomy" id="3848"/>
    <lineage>
        <taxon>Eukaryota</taxon>
        <taxon>Viridiplantae</taxon>
        <taxon>Streptophyta</taxon>
        <taxon>Embryophyta</taxon>
        <taxon>Tracheophyta</taxon>
        <taxon>Spermatophyta</taxon>
        <taxon>Magnoliopsida</taxon>
        <taxon>eudicotyledons</taxon>
        <taxon>Gunneridae</taxon>
        <taxon>Pentapetalae</taxon>
        <taxon>rosids</taxon>
        <taxon>fabids</taxon>
        <taxon>Fabales</taxon>
        <taxon>Fabaceae</taxon>
        <taxon>Papilionoideae</taxon>
        <taxon>50 kb inversion clade</taxon>
        <taxon>NPAAA clade</taxon>
        <taxon>indigoferoid/millettioid clade</taxon>
        <taxon>Phaseoleae</taxon>
        <taxon>Glycine</taxon>
        <taxon>Glycine subgen. Soja</taxon>
    </lineage>
</organism>
<proteinExistence type="predicted"/>
<protein>
    <submittedName>
        <fullName evidence="3">Pentatricopeptide repeat-containing protein, mitochondrial</fullName>
    </submittedName>
</protein>
<dbReference type="Pfam" id="PF01535">
    <property type="entry name" value="PPR"/>
    <property type="match status" value="3"/>
</dbReference>
<dbReference type="FunFam" id="1.25.40.10:FF:000090">
    <property type="entry name" value="Pentatricopeptide repeat-containing protein, chloroplastic"/>
    <property type="match status" value="1"/>
</dbReference>
<feature type="repeat" description="PPR" evidence="2">
    <location>
        <begin position="450"/>
        <end position="484"/>
    </location>
</feature>
<dbReference type="InterPro" id="IPR002885">
    <property type="entry name" value="PPR_rpt"/>
</dbReference>
<dbReference type="AlphaFoldDB" id="A0A445GDS2"/>
<dbReference type="PANTHER" id="PTHR47926:SF511">
    <property type="entry name" value="PENTATRICOPEPTIDE REPEAT-CONTAINING PROTEIN"/>
    <property type="match status" value="1"/>
</dbReference>
<evidence type="ECO:0000313" key="3">
    <source>
        <dbReference type="EMBL" id="RZB59410.1"/>
    </source>
</evidence>
<dbReference type="NCBIfam" id="TIGR00756">
    <property type="entry name" value="PPR"/>
    <property type="match status" value="3"/>
</dbReference>
<name>A0A445GDS2_GLYSO</name>
<dbReference type="GO" id="GO:0009451">
    <property type="term" value="P:RNA modification"/>
    <property type="evidence" value="ECO:0007669"/>
    <property type="project" value="InterPro"/>
</dbReference>
<reference evidence="3 4" key="1">
    <citation type="submission" date="2018-09" db="EMBL/GenBank/DDBJ databases">
        <title>A high-quality reference genome of wild soybean provides a powerful tool to mine soybean genomes.</title>
        <authorList>
            <person name="Xie M."/>
            <person name="Chung C.Y.L."/>
            <person name="Li M.-W."/>
            <person name="Wong F.-L."/>
            <person name="Chan T.-F."/>
            <person name="Lam H.-M."/>
        </authorList>
    </citation>
    <scope>NUCLEOTIDE SEQUENCE [LARGE SCALE GENOMIC DNA]</scope>
    <source>
        <strain evidence="4">cv. W05</strain>
        <tissue evidence="3">Hypocotyl of etiolated seedlings</tissue>
    </source>
</reference>
<dbReference type="EMBL" id="QZWG01000016">
    <property type="protein sequence ID" value="RZB59410.1"/>
    <property type="molecule type" value="Genomic_DNA"/>
</dbReference>
<dbReference type="PROSITE" id="PS51375">
    <property type="entry name" value="PPR"/>
    <property type="match status" value="2"/>
</dbReference>
<dbReference type="Pfam" id="PF13041">
    <property type="entry name" value="PPR_2"/>
    <property type="match status" value="2"/>
</dbReference>
<dbReference type="InterPro" id="IPR046960">
    <property type="entry name" value="PPR_At4g14850-like_plant"/>
</dbReference>
<comment type="caution">
    <text evidence="3">The sequence shown here is derived from an EMBL/GenBank/DDBJ whole genome shotgun (WGS) entry which is preliminary data.</text>
</comment>
<keyword evidence="1" id="KW-0677">Repeat</keyword>
<keyword evidence="4" id="KW-1185">Reference proteome</keyword>
<feature type="repeat" description="PPR" evidence="2">
    <location>
        <begin position="349"/>
        <end position="383"/>
    </location>
</feature>
<dbReference type="FunFam" id="1.25.40.10:FF:000642">
    <property type="entry name" value="Pentatricopeptide repeat-containing protein mitochondrial"/>
    <property type="match status" value="1"/>
</dbReference>
<gene>
    <name evidence="3" type="ORF">D0Y65_042590</name>
</gene>
<dbReference type="Proteomes" id="UP000289340">
    <property type="component" value="Chromosome 16"/>
</dbReference>
<dbReference type="GO" id="GO:0003723">
    <property type="term" value="F:RNA binding"/>
    <property type="evidence" value="ECO:0007669"/>
    <property type="project" value="InterPro"/>
</dbReference>
<accession>A0A445GDS2</accession>